<dbReference type="Proteomes" id="UP000659698">
    <property type="component" value="Unassembled WGS sequence"/>
</dbReference>
<feature type="transmembrane region" description="Helical" evidence="1">
    <location>
        <begin position="6"/>
        <end position="24"/>
    </location>
</feature>
<keyword evidence="1" id="KW-0472">Membrane</keyword>
<dbReference type="EMBL" id="JACOAF010000011">
    <property type="protein sequence ID" value="MBC3538953.1"/>
    <property type="molecule type" value="Genomic_DNA"/>
</dbReference>
<evidence type="ECO:0000313" key="3">
    <source>
        <dbReference type="Proteomes" id="UP000659698"/>
    </source>
</evidence>
<accession>A0ABR6VP46</accession>
<protein>
    <submittedName>
        <fullName evidence="2">Uncharacterized protein</fullName>
    </submittedName>
</protein>
<name>A0ABR6VP46_9BACT</name>
<reference evidence="2 3" key="1">
    <citation type="journal article" date="2019" name="Int. J. Syst. Evol. Microbiol.">
        <title>Rufibacter sediminis sp. nov., isolated from freshwater lake sediment.</title>
        <authorList>
            <person name="Qu J.H."/>
            <person name="Zhang L.J."/>
            <person name="Fu Y.H."/>
            <person name="Li H.F."/>
        </authorList>
    </citation>
    <scope>NUCLEOTIDE SEQUENCE [LARGE SCALE GENOMIC DNA]</scope>
    <source>
        <strain evidence="2 3">H-1</strain>
    </source>
</reference>
<comment type="caution">
    <text evidence="2">The sequence shown here is derived from an EMBL/GenBank/DDBJ whole genome shotgun (WGS) entry which is preliminary data.</text>
</comment>
<dbReference type="RefSeq" id="WP_186633660.1">
    <property type="nucleotide sequence ID" value="NZ_JACOAF010000011.1"/>
</dbReference>
<evidence type="ECO:0000313" key="2">
    <source>
        <dbReference type="EMBL" id="MBC3538953.1"/>
    </source>
</evidence>
<keyword evidence="1" id="KW-1133">Transmembrane helix</keyword>
<gene>
    <name evidence="2" type="ORF">H7U12_04625</name>
</gene>
<evidence type="ECO:0000256" key="1">
    <source>
        <dbReference type="SAM" id="Phobius"/>
    </source>
</evidence>
<keyword evidence="3" id="KW-1185">Reference proteome</keyword>
<feature type="transmembrane region" description="Helical" evidence="1">
    <location>
        <begin position="36"/>
        <end position="59"/>
    </location>
</feature>
<sequence length="62" mass="6926">METVNTIIFLSLTIGVICTFLLWLHDRKPYLGQETYKAISVISFIFNITGSFLCLSVLLNGG</sequence>
<organism evidence="2 3">
    <name type="scientific">Rufibacter sediminis</name>
    <dbReference type="NCBI Taxonomy" id="2762756"/>
    <lineage>
        <taxon>Bacteria</taxon>
        <taxon>Pseudomonadati</taxon>
        <taxon>Bacteroidota</taxon>
        <taxon>Cytophagia</taxon>
        <taxon>Cytophagales</taxon>
        <taxon>Hymenobacteraceae</taxon>
        <taxon>Rufibacter</taxon>
    </lineage>
</organism>
<keyword evidence="1" id="KW-0812">Transmembrane</keyword>
<proteinExistence type="predicted"/>